<proteinExistence type="predicted"/>
<evidence type="ECO:0000259" key="2">
    <source>
        <dbReference type="PROSITE" id="PS50097"/>
    </source>
</evidence>
<dbReference type="PANTHER" id="PTHR47843:SF2">
    <property type="entry name" value="BTB DOMAIN-CONTAINING PROTEIN"/>
    <property type="match status" value="1"/>
</dbReference>
<dbReference type="GeneID" id="87840552"/>
<protein>
    <recommendedName>
        <fullName evidence="2">BTB domain-containing protein</fullName>
    </recommendedName>
</protein>
<dbReference type="InterPro" id="IPR000210">
    <property type="entry name" value="BTB/POZ_dom"/>
</dbReference>
<sequence>MNEHDQPTQPARLGAQGTQTQATQGTQAPQGTQSSSLDLQGLDSWLTDRIVTITVGAEEKRWVVHEKLLVSQSEFFKNHFALGDEEMKLPDDDPRLFALFIRWLYGTAFLPSGGARNFRFLPPDGTTLTVRDYLGVYVMGGKFGILGVRNAVLDVLYAYYGEASDDHRSPDMLDVTYVFDNTVANAPMRRFLTAHSLFFLFSKNRRGAPLPHDWVAVLNEYPEVGFEMVAMLAEWNWSMGYNAPRMTIKPRGEFHERPQMPAVVKEEDPEDAPGL</sequence>
<feature type="region of interest" description="Disordered" evidence="1">
    <location>
        <begin position="1"/>
        <end position="36"/>
    </location>
</feature>
<dbReference type="EMBL" id="JAUEPN010000003">
    <property type="protein sequence ID" value="KAK3297769.1"/>
    <property type="molecule type" value="Genomic_DNA"/>
</dbReference>
<feature type="region of interest" description="Disordered" evidence="1">
    <location>
        <begin position="254"/>
        <end position="275"/>
    </location>
</feature>
<dbReference type="Proteomes" id="UP001278766">
    <property type="component" value="Unassembled WGS sequence"/>
</dbReference>
<dbReference type="PANTHER" id="PTHR47843">
    <property type="entry name" value="BTB DOMAIN-CONTAINING PROTEIN-RELATED"/>
    <property type="match status" value="1"/>
</dbReference>
<gene>
    <name evidence="3" type="ORF">B0H64DRAFT_393002</name>
</gene>
<keyword evidence="4" id="KW-1185">Reference proteome</keyword>
<dbReference type="SUPFAM" id="SSF54695">
    <property type="entry name" value="POZ domain"/>
    <property type="match status" value="1"/>
</dbReference>
<evidence type="ECO:0000313" key="3">
    <source>
        <dbReference type="EMBL" id="KAK3297769.1"/>
    </source>
</evidence>
<dbReference type="CDD" id="cd18186">
    <property type="entry name" value="BTB_POZ_ZBTB_KLHL-like"/>
    <property type="match status" value="1"/>
</dbReference>
<organism evidence="3 4">
    <name type="scientific">Chaetomium fimeti</name>
    <dbReference type="NCBI Taxonomy" id="1854472"/>
    <lineage>
        <taxon>Eukaryota</taxon>
        <taxon>Fungi</taxon>
        <taxon>Dikarya</taxon>
        <taxon>Ascomycota</taxon>
        <taxon>Pezizomycotina</taxon>
        <taxon>Sordariomycetes</taxon>
        <taxon>Sordariomycetidae</taxon>
        <taxon>Sordariales</taxon>
        <taxon>Chaetomiaceae</taxon>
        <taxon>Chaetomium</taxon>
    </lineage>
</organism>
<feature type="compositionally biased region" description="Low complexity" evidence="1">
    <location>
        <begin position="14"/>
        <end position="36"/>
    </location>
</feature>
<reference evidence="3" key="1">
    <citation type="journal article" date="2023" name="Mol. Phylogenet. Evol.">
        <title>Genome-scale phylogeny and comparative genomics of the fungal order Sordariales.</title>
        <authorList>
            <person name="Hensen N."/>
            <person name="Bonometti L."/>
            <person name="Westerberg I."/>
            <person name="Brannstrom I.O."/>
            <person name="Guillou S."/>
            <person name="Cros-Aarteil S."/>
            <person name="Calhoun S."/>
            <person name="Haridas S."/>
            <person name="Kuo A."/>
            <person name="Mondo S."/>
            <person name="Pangilinan J."/>
            <person name="Riley R."/>
            <person name="LaButti K."/>
            <person name="Andreopoulos B."/>
            <person name="Lipzen A."/>
            <person name="Chen C."/>
            <person name="Yan M."/>
            <person name="Daum C."/>
            <person name="Ng V."/>
            <person name="Clum A."/>
            <person name="Steindorff A."/>
            <person name="Ohm R.A."/>
            <person name="Martin F."/>
            <person name="Silar P."/>
            <person name="Natvig D.O."/>
            <person name="Lalanne C."/>
            <person name="Gautier V."/>
            <person name="Ament-Velasquez S.L."/>
            <person name="Kruys A."/>
            <person name="Hutchinson M.I."/>
            <person name="Powell A.J."/>
            <person name="Barry K."/>
            <person name="Miller A.N."/>
            <person name="Grigoriev I.V."/>
            <person name="Debuchy R."/>
            <person name="Gladieux P."/>
            <person name="Hiltunen Thoren M."/>
            <person name="Johannesson H."/>
        </authorList>
    </citation>
    <scope>NUCLEOTIDE SEQUENCE</scope>
    <source>
        <strain evidence="3">CBS 168.71</strain>
    </source>
</reference>
<dbReference type="RefSeq" id="XP_062661283.1">
    <property type="nucleotide sequence ID" value="XM_062803604.1"/>
</dbReference>
<accession>A0AAE0LUW9</accession>
<dbReference type="AlphaFoldDB" id="A0AAE0LUW9"/>
<reference evidence="3" key="2">
    <citation type="submission" date="2023-06" db="EMBL/GenBank/DDBJ databases">
        <authorList>
            <consortium name="Lawrence Berkeley National Laboratory"/>
            <person name="Haridas S."/>
            <person name="Hensen N."/>
            <person name="Bonometti L."/>
            <person name="Westerberg I."/>
            <person name="Brannstrom I.O."/>
            <person name="Guillou S."/>
            <person name="Cros-Aarteil S."/>
            <person name="Calhoun S."/>
            <person name="Kuo A."/>
            <person name="Mondo S."/>
            <person name="Pangilinan J."/>
            <person name="Riley R."/>
            <person name="Labutti K."/>
            <person name="Andreopoulos B."/>
            <person name="Lipzen A."/>
            <person name="Chen C."/>
            <person name="Yanf M."/>
            <person name="Daum C."/>
            <person name="Ng V."/>
            <person name="Clum A."/>
            <person name="Steindorff A."/>
            <person name="Ohm R."/>
            <person name="Martin F."/>
            <person name="Silar P."/>
            <person name="Natvig D."/>
            <person name="Lalanne C."/>
            <person name="Gautier V."/>
            <person name="Ament-Velasquez S.L."/>
            <person name="Kruys A."/>
            <person name="Hutchinson M.I."/>
            <person name="Powell A.J."/>
            <person name="Barry K."/>
            <person name="Miller A.N."/>
            <person name="Grigoriev I.V."/>
            <person name="Debuchy R."/>
            <person name="Gladieux P."/>
            <person name="Thoren M.H."/>
            <person name="Johannesson H."/>
        </authorList>
    </citation>
    <scope>NUCLEOTIDE SEQUENCE</scope>
    <source>
        <strain evidence="3">CBS 168.71</strain>
    </source>
</reference>
<evidence type="ECO:0000256" key="1">
    <source>
        <dbReference type="SAM" id="MobiDB-lite"/>
    </source>
</evidence>
<name>A0AAE0LUW9_9PEZI</name>
<dbReference type="InterPro" id="IPR011333">
    <property type="entry name" value="SKP1/BTB/POZ_sf"/>
</dbReference>
<dbReference type="PROSITE" id="PS50097">
    <property type="entry name" value="BTB"/>
    <property type="match status" value="1"/>
</dbReference>
<feature type="domain" description="BTB" evidence="2">
    <location>
        <begin position="47"/>
        <end position="105"/>
    </location>
</feature>
<evidence type="ECO:0000313" key="4">
    <source>
        <dbReference type="Proteomes" id="UP001278766"/>
    </source>
</evidence>
<comment type="caution">
    <text evidence="3">The sequence shown here is derived from an EMBL/GenBank/DDBJ whole genome shotgun (WGS) entry which is preliminary data.</text>
</comment>
<dbReference type="Gene3D" id="3.30.710.10">
    <property type="entry name" value="Potassium Channel Kv1.1, Chain A"/>
    <property type="match status" value="1"/>
</dbReference>